<dbReference type="Proteomes" id="UP000256900">
    <property type="component" value="Unassembled WGS sequence"/>
</dbReference>
<keyword evidence="2" id="KW-1185">Reference proteome</keyword>
<dbReference type="RefSeq" id="WP_115834864.1">
    <property type="nucleotide sequence ID" value="NZ_CP025086.1"/>
</dbReference>
<evidence type="ECO:0000313" key="1">
    <source>
        <dbReference type="EMBL" id="REF89046.1"/>
    </source>
</evidence>
<evidence type="ECO:0000313" key="2">
    <source>
        <dbReference type="Proteomes" id="UP000256900"/>
    </source>
</evidence>
<dbReference type="OrthoDB" id="1550735at2"/>
<protein>
    <recommendedName>
        <fullName evidence="3">Glycosyl transferase family 8</fullName>
    </recommendedName>
</protein>
<gene>
    <name evidence="1" type="ORF">DES32_0260</name>
</gene>
<accession>A0A3D9ZC45</accession>
<name>A0A3D9ZC45_9HYPH</name>
<comment type="caution">
    <text evidence="1">The sequence shown here is derived from an EMBL/GenBank/DDBJ whole genome shotgun (WGS) entry which is preliminary data.</text>
</comment>
<evidence type="ECO:0008006" key="3">
    <source>
        <dbReference type="Google" id="ProtNLM"/>
    </source>
</evidence>
<sequence>MSATNYVSTWMYVESPKEGGLYPQVGGLTTSQATQNIYWRCVYTFFWSAHAFLKKDGVKFLLFTNIAQLPVVDGIDLNTALADFGVELVTLRYTWAPAGSRRPWFNQYFLFDILDYGAARLAADDTLLVMDNDCLVVGDLSAAFDLARRDGALLITVDVSEDEDANGLSRRQAIDVYAEIGHERPAQPPEYFGGEFYGISGALLARLMPLAREIRLRNDALAATGNRYFSDEAHFFSFLMWQLGLRAPNANHIARRIWTTWKLNNTRDADLRLPVWHLPSEKTYGFADLFARLAAPKAIPADPARLQARLARIMGVGRKSPRKFVGHFLRAARRRLRRRT</sequence>
<dbReference type="AlphaFoldDB" id="A0A3D9ZC45"/>
<reference evidence="1 2" key="1">
    <citation type="submission" date="2018-08" db="EMBL/GenBank/DDBJ databases">
        <title>Genomic Encyclopedia of Type Strains, Phase IV (KMG-IV): sequencing the most valuable type-strain genomes for metagenomic binning, comparative biology and taxonomic classification.</title>
        <authorList>
            <person name="Goeker M."/>
        </authorList>
    </citation>
    <scope>NUCLEOTIDE SEQUENCE [LARGE SCALE GENOMIC DNA]</scope>
    <source>
        <strain evidence="1 2">BW863</strain>
    </source>
</reference>
<dbReference type="EMBL" id="QUMO01000001">
    <property type="protein sequence ID" value="REF89046.1"/>
    <property type="molecule type" value="Genomic_DNA"/>
</dbReference>
<organism evidence="1 2">
    <name type="scientific">Methylovirgula ligni</name>
    <dbReference type="NCBI Taxonomy" id="569860"/>
    <lineage>
        <taxon>Bacteria</taxon>
        <taxon>Pseudomonadati</taxon>
        <taxon>Pseudomonadota</taxon>
        <taxon>Alphaproteobacteria</taxon>
        <taxon>Hyphomicrobiales</taxon>
        <taxon>Beijerinckiaceae</taxon>
        <taxon>Methylovirgula</taxon>
    </lineage>
</organism>
<proteinExistence type="predicted"/>